<evidence type="ECO:0000313" key="5">
    <source>
        <dbReference type="EMBL" id="MBC2602051.1"/>
    </source>
</evidence>
<dbReference type="PANTHER" id="PTHR43434">
    <property type="entry name" value="PHOSPHOGLYCOLATE PHOSPHATASE"/>
    <property type="match status" value="1"/>
</dbReference>
<accession>A0A7X1AXY9</accession>
<comment type="catalytic activity">
    <reaction evidence="1">
        <text>2-phosphoglycolate + H2O = glycolate + phosphate</text>
        <dbReference type="Rhea" id="RHEA:14369"/>
        <dbReference type="ChEBI" id="CHEBI:15377"/>
        <dbReference type="ChEBI" id="CHEBI:29805"/>
        <dbReference type="ChEBI" id="CHEBI:43474"/>
        <dbReference type="ChEBI" id="CHEBI:58033"/>
        <dbReference type="EC" id="3.1.3.18"/>
    </reaction>
</comment>
<dbReference type="GO" id="GO:0005829">
    <property type="term" value="C:cytosol"/>
    <property type="evidence" value="ECO:0007669"/>
    <property type="project" value="TreeGrafter"/>
</dbReference>
<dbReference type="CDD" id="cd01427">
    <property type="entry name" value="HAD_like"/>
    <property type="match status" value="1"/>
</dbReference>
<dbReference type="InterPro" id="IPR050155">
    <property type="entry name" value="HAD-like_hydrolase_sf"/>
</dbReference>
<evidence type="ECO:0000256" key="3">
    <source>
        <dbReference type="ARBA" id="ARBA00006171"/>
    </source>
</evidence>
<dbReference type="EMBL" id="JACHVA010000081">
    <property type="protein sequence ID" value="MBC2602051.1"/>
    <property type="molecule type" value="Genomic_DNA"/>
</dbReference>
<dbReference type="SFLD" id="SFLDS00003">
    <property type="entry name" value="Haloacid_Dehalogenase"/>
    <property type="match status" value="1"/>
</dbReference>
<dbReference type="AlphaFoldDB" id="A0A7X1AXY9"/>
<dbReference type="InterPro" id="IPR023214">
    <property type="entry name" value="HAD_sf"/>
</dbReference>
<keyword evidence="5" id="KW-0378">Hydrolase</keyword>
<protein>
    <recommendedName>
        <fullName evidence="4">phosphoglycolate phosphatase</fullName>
        <ecNumber evidence="4">3.1.3.18</ecNumber>
    </recommendedName>
</protein>
<name>A0A7X1AXY9_9BACT</name>
<dbReference type="GO" id="GO:0006281">
    <property type="term" value="P:DNA repair"/>
    <property type="evidence" value="ECO:0007669"/>
    <property type="project" value="TreeGrafter"/>
</dbReference>
<comment type="caution">
    <text evidence="5">The sequence shown here is derived from an EMBL/GenBank/DDBJ whole genome shotgun (WGS) entry which is preliminary data.</text>
</comment>
<evidence type="ECO:0000313" key="6">
    <source>
        <dbReference type="Proteomes" id="UP000525652"/>
    </source>
</evidence>
<sequence length="234" mass="26621">MMNEGHRSAAPTAVIFDVDGTLYWQKELRRRMLFELLFSALRSSQTRLDLRILKRFREDRERLGERVQSGFQEAQYRLTAEAMGLTAARVEEAVRLWIYEKPLRHLRRHRVPGIEVWLDELRSKGVRLGVYSEYPAADKLAALDLQFDAVVASTDPDVDAFKPNPKGIHVALDRLGVQPERALFVGDRKDRDQPCAEAAGLEFLWVSPSEAGAVSSFPPARHLLPEFLQKALNA</sequence>
<dbReference type="Pfam" id="PF00702">
    <property type="entry name" value="Hydrolase"/>
    <property type="match status" value="1"/>
</dbReference>
<dbReference type="InterPro" id="IPR036412">
    <property type="entry name" value="HAD-like_sf"/>
</dbReference>
<dbReference type="SFLD" id="SFLDG01129">
    <property type="entry name" value="C1.5:_HAD__Beta-PGM__Phosphata"/>
    <property type="match status" value="1"/>
</dbReference>
<reference evidence="5 6" key="1">
    <citation type="submission" date="2020-07" db="EMBL/GenBank/DDBJ databases">
        <authorList>
            <person name="Feng X."/>
        </authorList>
    </citation>
    <scope>NUCLEOTIDE SEQUENCE [LARGE SCALE GENOMIC DNA]</scope>
    <source>
        <strain evidence="5 6">JCM14086</strain>
    </source>
</reference>
<dbReference type="SUPFAM" id="SSF56784">
    <property type="entry name" value="HAD-like"/>
    <property type="match status" value="1"/>
</dbReference>
<dbReference type="InterPro" id="IPR006439">
    <property type="entry name" value="HAD-SF_hydro_IA"/>
</dbReference>
<dbReference type="NCBIfam" id="TIGR01549">
    <property type="entry name" value="HAD-SF-IA-v1"/>
    <property type="match status" value="1"/>
</dbReference>
<keyword evidence="6" id="KW-1185">Reference proteome</keyword>
<dbReference type="PANTHER" id="PTHR43434:SF1">
    <property type="entry name" value="PHOSPHOGLYCOLATE PHOSPHATASE"/>
    <property type="match status" value="1"/>
</dbReference>
<dbReference type="PRINTS" id="PR00413">
    <property type="entry name" value="HADHALOGNASE"/>
</dbReference>
<dbReference type="GO" id="GO:0008967">
    <property type="term" value="F:phosphoglycolate phosphatase activity"/>
    <property type="evidence" value="ECO:0007669"/>
    <property type="project" value="UniProtKB-EC"/>
</dbReference>
<evidence type="ECO:0000256" key="1">
    <source>
        <dbReference type="ARBA" id="ARBA00000830"/>
    </source>
</evidence>
<comment type="similarity">
    <text evidence="3">Belongs to the HAD-like hydrolase superfamily. CbbY/CbbZ/Gph/YieH family.</text>
</comment>
<dbReference type="Gene3D" id="3.40.50.1000">
    <property type="entry name" value="HAD superfamily/HAD-like"/>
    <property type="match status" value="1"/>
</dbReference>
<comment type="pathway">
    <text evidence="2">Organic acid metabolism; glycolate biosynthesis; glycolate from 2-phosphoglycolate: step 1/1.</text>
</comment>
<organism evidence="5 6">
    <name type="scientific">Puniceicoccus vermicola</name>
    <dbReference type="NCBI Taxonomy" id="388746"/>
    <lineage>
        <taxon>Bacteria</taxon>
        <taxon>Pseudomonadati</taxon>
        <taxon>Verrucomicrobiota</taxon>
        <taxon>Opitutia</taxon>
        <taxon>Puniceicoccales</taxon>
        <taxon>Puniceicoccaceae</taxon>
        <taxon>Puniceicoccus</taxon>
    </lineage>
</organism>
<evidence type="ECO:0000256" key="4">
    <source>
        <dbReference type="ARBA" id="ARBA00013078"/>
    </source>
</evidence>
<dbReference type="Proteomes" id="UP000525652">
    <property type="component" value="Unassembled WGS sequence"/>
</dbReference>
<dbReference type="EC" id="3.1.3.18" evidence="4"/>
<gene>
    <name evidence="5" type="ORF">H5P30_09710</name>
</gene>
<evidence type="ECO:0000256" key="2">
    <source>
        <dbReference type="ARBA" id="ARBA00004818"/>
    </source>
</evidence>
<proteinExistence type="inferred from homology"/>